<comment type="pathway">
    <text evidence="7 8">Cell wall biogenesis; peptidoglycan biosynthesis.</text>
</comment>
<proteinExistence type="inferred from homology"/>
<evidence type="ECO:0000256" key="6">
    <source>
        <dbReference type="ARBA" id="ARBA00023316"/>
    </source>
</evidence>
<evidence type="ECO:0000313" key="12">
    <source>
        <dbReference type="EMBL" id="GAA3038103.1"/>
    </source>
</evidence>
<dbReference type="InterPro" id="IPR036615">
    <property type="entry name" value="Mur_ligase_C_dom_sf"/>
</dbReference>
<keyword evidence="5 7" id="KW-0131">Cell cycle</keyword>
<feature type="binding site" evidence="7">
    <location>
        <position position="407"/>
    </location>
    <ligand>
        <name>meso-2,6-diaminopimelate</name>
        <dbReference type="ChEBI" id="CHEBI:57791"/>
    </ligand>
</feature>
<keyword evidence="3 7" id="KW-0133">Cell shape</keyword>
<keyword evidence="6 7" id="KW-0961">Cell wall biogenesis/degradation</keyword>
<dbReference type="SUPFAM" id="SSF53623">
    <property type="entry name" value="MurD-like peptide ligases, catalytic domain"/>
    <property type="match status" value="1"/>
</dbReference>
<accession>A0ABP6LB06</accession>
<dbReference type="Gene3D" id="3.40.1390.10">
    <property type="entry name" value="MurE/MurF, N-terminal domain"/>
    <property type="match status" value="1"/>
</dbReference>
<comment type="catalytic activity">
    <reaction evidence="7">
        <text>UDP-N-acetyl-alpha-D-muramoyl-L-alanyl-D-glutamate + meso-2,6-diaminopimelate + ATP = UDP-N-acetyl-alpha-D-muramoyl-L-alanyl-gamma-D-glutamyl-meso-2,6-diaminopimelate + ADP + phosphate + H(+)</text>
        <dbReference type="Rhea" id="RHEA:23676"/>
        <dbReference type="ChEBI" id="CHEBI:15378"/>
        <dbReference type="ChEBI" id="CHEBI:30616"/>
        <dbReference type="ChEBI" id="CHEBI:43474"/>
        <dbReference type="ChEBI" id="CHEBI:57791"/>
        <dbReference type="ChEBI" id="CHEBI:83900"/>
        <dbReference type="ChEBI" id="CHEBI:83905"/>
        <dbReference type="ChEBI" id="CHEBI:456216"/>
        <dbReference type="EC" id="6.3.2.13"/>
    </reaction>
</comment>
<feature type="binding site" evidence="7">
    <location>
        <position position="207"/>
    </location>
    <ligand>
        <name>UDP-N-acetyl-alpha-D-muramoyl-L-alanyl-D-glutamate</name>
        <dbReference type="ChEBI" id="CHEBI:83900"/>
    </ligand>
</feature>
<feature type="binding site" evidence="7">
    <location>
        <begin position="172"/>
        <end position="173"/>
    </location>
    <ligand>
        <name>UDP-N-acetyl-alpha-D-muramoyl-L-alanyl-D-glutamate</name>
        <dbReference type="ChEBI" id="CHEBI:83900"/>
    </ligand>
</feature>
<dbReference type="InterPro" id="IPR035911">
    <property type="entry name" value="MurE/MurF_N"/>
</dbReference>
<keyword evidence="13" id="KW-1185">Reference proteome</keyword>
<dbReference type="Gene3D" id="3.90.190.20">
    <property type="entry name" value="Mur ligase, C-terminal domain"/>
    <property type="match status" value="1"/>
</dbReference>
<keyword evidence="7" id="KW-0067">ATP-binding</keyword>
<evidence type="ECO:0000256" key="2">
    <source>
        <dbReference type="ARBA" id="ARBA00022618"/>
    </source>
</evidence>
<comment type="similarity">
    <text evidence="1 7">Belongs to the MurCDEF family. MurE subfamily.</text>
</comment>
<evidence type="ECO:0000259" key="9">
    <source>
        <dbReference type="Pfam" id="PF01225"/>
    </source>
</evidence>
<evidence type="ECO:0000256" key="3">
    <source>
        <dbReference type="ARBA" id="ARBA00022960"/>
    </source>
</evidence>
<keyword evidence="7" id="KW-0460">Magnesium</keyword>
<feature type="binding site" evidence="7">
    <location>
        <position position="199"/>
    </location>
    <ligand>
        <name>UDP-N-acetyl-alpha-D-muramoyl-L-alanyl-D-glutamate</name>
        <dbReference type="ChEBI" id="CHEBI:83900"/>
    </ligand>
</feature>
<dbReference type="InterPro" id="IPR013221">
    <property type="entry name" value="Mur_ligase_cen"/>
</dbReference>
<keyword evidence="2 7" id="KW-0132">Cell division</keyword>
<comment type="caution">
    <text evidence="7">Lacks conserved residue(s) required for the propagation of feature annotation.</text>
</comment>
<dbReference type="Pfam" id="PF01225">
    <property type="entry name" value="Mur_ligase"/>
    <property type="match status" value="1"/>
</dbReference>
<feature type="binding site" evidence="7">
    <location>
        <begin position="130"/>
        <end position="136"/>
    </location>
    <ligand>
        <name>ATP</name>
        <dbReference type="ChEBI" id="CHEBI:30616"/>
    </ligand>
</feature>
<keyword evidence="7" id="KW-0547">Nucleotide-binding</keyword>
<feature type="binding site" evidence="7">
    <location>
        <begin position="431"/>
        <end position="434"/>
    </location>
    <ligand>
        <name>meso-2,6-diaminopimelate</name>
        <dbReference type="ChEBI" id="CHEBI:57791"/>
    </ligand>
</feature>
<dbReference type="NCBIfam" id="TIGR01085">
    <property type="entry name" value="murE"/>
    <property type="match status" value="1"/>
</dbReference>
<feature type="binding site" evidence="7">
    <location>
        <position position="39"/>
    </location>
    <ligand>
        <name>UDP-N-acetyl-alpha-D-muramoyl-L-alanyl-D-glutamate</name>
        <dbReference type="ChEBI" id="CHEBI:83900"/>
    </ligand>
</feature>
<dbReference type="Gene3D" id="3.40.1190.10">
    <property type="entry name" value="Mur-like, catalytic domain"/>
    <property type="match status" value="1"/>
</dbReference>
<keyword evidence="4 7" id="KW-0573">Peptidoglycan synthesis</keyword>
<feature type="domain" description="Mur ligase central" evidence="11">
    <location>
        <begin position="128"/>
        <end position="336"/>
    </location>
</feature>
<dbReference type="PANTHER" id="PTHR23135">
    <property type="entry name" value="MUR LIGASE FAMILY MEMBER"/>
    <property type="match status" value="1"/>
</dbReference>
<sequence>MGTDSIRPEHVVPTPVADLAALIGTVSGGEGGEVSGVTLRAQHVRPGDLFAALPGLRVHGAAYAEEAIRRGATAVLTDPAGADLIAEQAGRRRSAVAVLIHPDPRRVLGVLSARVFHHPSAALALIGITGTSGKTTTAYMVEAALLAAGRSVGLIGTVATRINGVVAPSSLTTPEAPDLQALLAAMVERGVDTVVMEVSSHALSLGRVAGTSFAVGGFTNLSQDHLDFHPTMEDYFAAKTALFAPDSPVAAATAVICVDDEWGRRMAALTDDPVTVATVDLPSQRAGDAPARRWTALVATGDGAATLLEPSGDEHALSVPLPGRYNVTNAALAVALCAAVGVDVRRACAGIADVVVPGRLEPVQAGQDFLAVVDYAHKPAAVEAVLATLGAESAGRIAVVLGAGGDRDRGKRAQMGAAAARGADLVIVTDDNPRTEDPATIRAAVAAGARAVGDGQRRAAEIRETAGRAEAIAAAVAWARSGDVVLIAGKGHEAGQEINGVKHDFDDRVVLGNALADLMSRRDEGSR</sequence>
<dbReference type="InterPro" id="IPR000713">
    <property type="entry name" value="Mur_ligase_N"/>
</dbReference>
<evidence type="ECO:0000256" key="7">
    <source>
        <dbReference type="HAMAP-Rule" id="MF_00208"/>
    </source>
</evidence>
<comment type="PTM">
    <text evidence="7">Carboxylation is probably crucial for Mg(2+) binding and, consequently, for the gamma-phosphate positioning of ATP.</text>
</comment>
<reference evidence="13" key="1">
    <citation type="journal article" date="2019" name="Int. J. Syst. Evol. Microbiol.">
        <title>The Global Catalogue of Microorganisms (GCM) 10K type strain sequencing project: providing services to taxonomists for standard genome sequencing and annotation.</title>
        <authorList>
            <consortium name="The Broad Institute Genomics Platform"/>
            <consortium name="The Broad Institute Genome Sequencing Center for Infectious Disease"/>
            <person name="Wu L."/>
            <person name="Ma J."/>
        </authorList>
    </citation>
    <scope>NUCLEOTIDE SEQUENCE [LARGE SCALE GENOMIC DNA]</scope>
    <source>
        <strain evidence="13">JCM 14234</strain>
    </source>
</reference>
<feature type="domain" description="Mur ligase N-terminal catalytic" evidence="9">
    <location>
        <begin position="33"/>
        <end position="88"/>
    </location>
</feature>
<keyword evidence="7 12" id="KW-0436">Ligase</keyword>
<dbReference type="NCBIfam" id="NF001126">
    <property type="entry name" value="PRK00139.1-4"/>
    <property type="match status" value="1"/>
</dbReference>
<protein>
    <recommendedName>
        <fullName evidence="7">UDP-N-acetylmuramoyl-L-alanyl-D-glutamate--2,6-diaminopimelate ligase</fullName>
        <ecNumber evidence="7">6.3.2.13</ecNumber>
    </recommendedName>
    <alternativeName>
        <fullName evidence="7">Meso-A2pm-adding enzyme</fullName>
    </alternativeName>
    <alternativeName>
        <fullName evidence="7">Meso-diaminopimelate-adding enzyme</fullName>
    </alternativeName>
    <alternativeName>
        <fullName evidence="7">UDP-MurNAc-L-Ala-D-Glu:meso-diaminopimelate ligase</fullName>
    </alternativeName>
    <alternativeName>
        <fullName evidence="7">UDP-MurNAc-tripeptide synthetase</fullName>
    </alternativeName>
    <alternativeName>
        <fullName evidence="7">UDP-N-acetylmuramyl-tripeptide synthetase</fullName>
    </alternativeName>
</protein>
<comment type="cofactor">
    <cofactor evidence="7">
        <name>Mg(2+)</name>
        <dbReference type="ChEBI" id="CHEBI:18420"/>
    </cofactor>
</comment>
<gene>
    <name evidence="7" type="primary">murE</name>
    <name evidence="12" type="ORF">GCM10010528_18350</name>
</gene>
<comment type="function">
    <text evidence="7">Catalyzes the addition of meso-diaminopimelic acid to the nucleotide precursor UDP-N-acetylmuramoyl-L-alanyl-D-glutamate (UMAG) in the biosynthesis of bacterial cell-wall peptidoglycan.</text>
</comment>
<comment type="subcellular location">
    <subcellularLocation>
        <location evidence="7 8">Cytoplasm</location>
    </subcellularLocation>
</comment>
<comment type="caution">
    <text evidence="12">The sequence shown here is derived from an EMBL/GenBank/DDBJ whole genome shotgun (WGS) entry which is preliminary data.</text>
</comment>
<dbReference type="Pfam" id="PF08245">
    <property type="entry name" value="Mur_ligase_M"/>
    <property type="match status" value="1"/>
</dbReference>
<dbReference type="SUPFAM" id="SSF53244">
    <property type="entry name" value="MurD-like peptide ligases, peptide-binding domain"/>
    <property type="match status" value="1"/>
</dbReference>
<keyword evidence="7" id="KW-0963">Cytoplasm</keyword>
<evidence type="ECO:0000256" key="5">
    <source>
        <dbReference type="ARBA" id="ARBA00023306"/>
    </source>
</evidence>
<dbReference type="HAMAP" id="MF_00208">
    <property type="entry name" value="MurE"/>
    <property type="match status" value="1"/>
</dbReference>
<organism evidence="12 13">
    <name type="scientific">Gordonia defluvii</name>
    <dbReference type="NCBI Taxonomy" id="283718"/>
    <lineage>
        <taxon>Bacteria</taxon>
        <taxon>Bacillati</taxon>
        <taxon>Actinomycetota</taxon>
        <taxon>Actinomycetes</taxon>
        <taxon>Mycobacteriales</taxon>
        <taxon>Gordoniaceae</taxon>
        <taxon>Gordonia</taxon>
    </lineage>
</organism>
<dbReference type="GO" id="GO:0016874">
    <property type="term" value="F:ligase activity"/>
    <property type="evidence" value="ECO:0007669"/>
    <property type="project" value="UniProtKB-KW"/>
</dbReference>
<feature type="modified residue" description="N6-carboxylysine" evidence="7">
    <location>
        <position position="239"/>
    </location>
</feature>
<dbReference type="InterPro" id="IPR004101">
    <property type="entry name" value="Mur_ligase_C"/>
</dbReference>
<dbReference type="RefSeq" id="WP_290705603.1">
    <property type="nucleotide sequence ID" value="NZ_BAAAVS010000024.1"/>
</dbReference>
<dbReference type="EMBL" id="BAAAVS010000024">
    <property type="protein sequence ID" value="GAA3038103.1"/>
    <property type="molecule type" value="Genomic_DNA"/>
</dbReference>
<feature type="domain" description="Mur ligase C-terminal" evidence="10">
    <location>
        <begin position="358"/>
        <end position="491"/>
    </location>
</feature>
<evidence type="ECO:0000256" key="8">
    <source>
        <dbReference type="RuleBase" id="RU004135"/>
    </source>
</evidence>
<dbReference type="NCBIfam" id="NF001124">
    <property type="entry name" value="PRK00139.1-2"/>
    <property type="match status" value="1"/>
</dbReference>
<name>A0ABP6LB06_9ACTN</name>
<evidence type="ECO:0000259" key="10">
    <source>
        <dbReference type="Pfam" id="PF02875"/>
    </source>
</evidence>
<dbReference type="SUPFAM" id="SSF63418">
    <property type="entry name" value="MurE/MurF N-terminal domain"/>
    <property type="match status" value="1"/>
</dbReference>
<dbReference type="PANTHER" id="PTHR23135:SF4">
    <property type="entry name" value="UDP-N-ACETYLMURAMOYL-L-ALANYL-D-GLUTAMATE--2,6-DIAMINOPIMELATE LIGASE MURE HOMOLOG, CHLOROPLASTIC"/>
    <property type="match status" value="1"/>
</dbReference>
<evidence type="ECO:0000259" key="11">
    <source>
        <dbReference type="Pfam" id="PF08245"/>
    </source>
</evidence>
<dbReference type="InterPro" id="IPR036565">
    <property type="entry name" value="Mur-like_cat_sf"/>
</dbReference>
<dbReference type="EC" id="6.3.2.13" evidence="7"/>
<dbReference type="Proteomes" id="UP001501035">
    <property type="component" value="Unassembled WGS sequence"/>
</dbReference>
<dbReference type="InterPro" id="IPR005761">
    <property type="entry name" value="UDP-N-AcMur-Glu-dNH2Pim_ligase"/>
</dbReference>
<evidence type="ECO:0000313" key="13">
    <source>
        <dbReference type="Proteomes" id="UP001501035"/>
    </source>
</evidence>
<feature type="binding site" evidence="7">
    <location>
        <position position="493"/>
    </location>
    <ligand>
        <name>meso-2,6-diaminopimelate</name>
        <dbReference type="ChEBI" id="CHEBI:57791"/>
    </ligand>
</feature>
<dbReference type="Pfam" id="PF02875">
    <property type="entry name" value="Mur_ligase_C"/>
    <property type="match status" value="1"/>
</dbReference>
<evidence type="ECO:0000256" key="1">
    <source>
        <dbReference type="ARBA" id="ARBA00005898"/>
    </source>
</evidence>
<feature type="short sequence motif" description="Meso-diaminopimelate recognition motif" evidence="7">
    <location>
        <begin position="431"/>
        <end position="434"/>
    </location>
</feature>
<evidence type="ECO:0000256" key="4">
    <source>
        <dbReference type="ARBA" id="ARBA00022984"/>
    </source>
</evidence>
<feature type="binding site" evidence="7">
    <location>
        <position position="489"/>
    </location>
    <ligand>
        <name>meso-2,6-diaminopimelate</name>
        <dbReference type="ChEBI" id="CHEBI:57791"/>
    </ligand>
</feature>